<feature type="region of interest" description="Disordered" evidence="3">
    <location>
        <begin position="172"/>
        <end position="200"/>
    </location>
</feature>
<dbReference type="EMBL" id="JARVKF010000331">
    <property type="protein sequence ID" value="KAK9419053.1"/>
    <property type="molecule type" value="Genomic_DNA"/>
</dbReference>
<evidence type="ECO:0000313" key="6">
    <source>
        <dbReference type="Proteomes" id="UP001408356"/>
    </source>
</evidence>
<dbReference type="InterPro" id="IPR036864">
    <property type="entry name" value="Zn2-C6_fun-type_DNA-bd_sf"/>
</dbReference>
<evidence type="ECO:0000259" key="4">
    <source>
        <dbReference type="PROSITE" id="PS50048"/>
    </source>
</evidence>
<feature type="region of interest" description="Disordered" evidence="3">
    <location>
        <begin position="641"/>
        <end position="665"/>
    </location>
</feature>
<gene>
    <name evidence="5" type="ORF">SUNI508_07574</name>
</gene>
<dbReference type="Gene3D" id="4.10.240.10">
    <property type="entry name" value="Zn(2)-C6 fungal-type DNA-binding domain"/>
    <property type="match status" value="1"/>
</dbReference>
<sequence>MPLTGEKRSASHATVDAKRSRVSLACVGCRRKKERCDGCQPVCGPCRNQNRHCCYTPRPKKRGLPAGYVRALEILLGLIFHSVDGSQGSALALLQGKIRVLTTDVDESTSIITYFAEAWRKSPVAKELEGMLASMDVDEDDIISARDLHDRLETIMSDTLVFGRSEDLEDAETHALGSSLSSDTNTASTPEQPDHTDPPLAQTSIQEVVPLTEHPSSPVTIPRDWLRLVDVYYTNTHCWFPMIPKHDTLRVAYSLSANTSHSSKDLAPGDPAFLWAILAYTSYQDCMVPNLDQREYEHKSRLHSELLQQASTLTMDPAVAYGIGHVQALLILTLLYVGQGLLSKAWIMIGRAVYLIVDLTGTAMQYTTVAAPLDMKTHRVYLGCFVLDTIIASRLGRRPYLRRDELERVGLLQVDGIEEWEVWNRSAATGNSKVQVQTHHAPVPARCLSIFNNWVKLVATLNDACHLRQTTVAEHTFEKMTQDLVPPDHFLALKQSSLQTAPTTPHISNLDLTYASICLALRKKDVGWSRHARLPAGQDSCVSIREQVAPILKKTVVDGITCMLPLLDIYLHSMTVDTIEPRQFQHSDVATGSESDAVIQSIHKECRRLWHKPDSSTTTSFSGDPLPTDLTEVMDSSTRLGMHHSSNSYSTQGRESTTTSVSQPANYGTIATDADMYLTGGATVETPGNELYSTLASLDTADWYGFIVV</sequence>
<dbReference type="PROSITE" id="PS00018">
    <property type="entry name" value="EF_HAND_1"/>
    <property type="match status" value="1"/>
</dbReference>
<organism evidence="5 6">
    <name type="scientific">Seiridium unicorne</name>
    <dbReference type="NCBI Taxonomy" id="138068"/>
    <lineage>
        <taxon>Eukaryota</taxon>
        <taxon>Fungi</taxon>
        <taxon>Dikarya</taxon>
        <taxon>Ascomycota</taxon>
        <taxon>Pezizomycotina</taxon>
        <taxon>Sordariomycetes</taxon>
        <taxon>Xylariomycetidae</taxon>
        <taxon>Amphisphaeriales</taxon>
        <taxon>Sporocadaceae</taxon>
        <taxon>Seiridium</taxon>
    </lineage>
</organism>
<dbReference type="CDD" id="cd00067">
    <property type="entry name" value="GAL4"/>
    <property type="match status" value="1"/>
</dbReference>
<keyword evidence="6" id="KW-1185">Reference proteome</keyword>
<evidence type="ECO:0000256" key="1">
    <source>
        <dbReference type="ARBA" id="ARBA00022723"/>
    </source>
</evidence>
<dbReference type="PROSITE" id="PS50048">
    <property type="entry name" value="ZN2_CY6_FUNGAL_2"/>
    <property type="match status" value="1"/>
</dbReference>
<dbReference type="Proteomes" id="UP001408356">
    <property type="component" value="Unassembled WGS sequence"/>
</dbReference>
<protein>
    <submittedName>
        <fullName evidence="5">Zn(2)-C6 fungal-type domain-containing protein</fullName>
    </submittedName>
</protein>
<evidence type="ECO:0000313" key="5">
    <source>
        <dbReference type="EMBL" id="KAK9419053.1"/>
    </source>
</evidence>
<feature type="domain" description="Zn(2)-C6 fungal-type" evidence="4">
    <location>
        <begin position="25"/>
        <end position="55"/>
    </location>
</feature>
<dbReference type="SUPFAM" id="SSF57701">
    <property type="entry name" value="Zn2/Cys6 DNA-binding domain"/>
    <property type="match status" value="1"/>
</dbReference>
<evidence type="ECO:0000256" key="3">
    <source>
        <dbReference type="SAM" id="MobiDB-lite"/>
    </source>
</evidence>
<dbReference type="PANTHER" id="PTHR47655">
    <property type="entry name" value="QUINIC ACID UTILIZATION ACTIVATOR"/>
    <property type="match status" value="1"/>
</dbReference>
<dbReference type="InterPro" id="IPR007219">
    <property type="entry name" value="XnlR_reg_dom"/>
</dbReference>
<accession>A0ABR2UX99</accession>
<reference evidence="5 6" key="1">
    <citation type="journal article" date="2024" name="J. Plant Pathol.">
        <title>Sequence and assembly of the genome of Seiridium unicorne, isolate CBS 538.82, causal agent of cypress canker disease.</title>
        <authorList>
            <person name="Scali E."/>
            <person name="Rocca G.D."/>
            <person name="Danti R."/>
            <person name="Garbelotto M."/>
            <person name="Barberini S."/>
            <person name="Baroncelli R."/>
            <person name="Emiliani G."/>
        </authorList>
    </citation>
    <scope>NUCLEOTIDE SEQUENCE [LARGE SCALE GENOMIC DNA]</scope>
    <source>
        <strain evidence="5 6">BM-138-508</strain>
    </source>
</reference>
<dbReference type="CDD" id="cd12148">
    <property type="entry name" value="fungal_TF_MHR"/>
    <property type="match status" value="1"/>
</dbReference>
<dbReference type="InterPro" id="IPR018247">
    <property type="entry name" value="EF_Hand_1_Ca_BS"/>
</dbReference>
<evidence type="ECO:0000256" key="2">
    <source>
        <dbReference type="ARBA" id="ARBA00023242"/>
    </source>
</evidence>
<keyword evidence="2" id="KW-0539">Nucleus</keyword>
<dbReference type="Pfam" id="PF04082">
    <property type="entry name" value="Fungal_trans"/>
    <property type="match status" value="1"/>
</dbReference>
<dbReference type="PROSITE" id="PS00463">
    <property type="entry name" value="ZN2_CY6_FUNGAL_1"/>
    <property type="match status" value="1"/>
</dbReference>
<dbReference type="InterPro" id="IPR052783">
    <property type="entry name" value="Metabolic/Drug-Res_Regulator"/>
</dbReference>
<proteinExistence type="predicted"/>
<name>A0ABR2UX99_9PEZI</name>
<dbReference type="InterPro" id="IPR001138">
    <property type="entry name" value="Zn2Cys6_DnaBD"/>
</dbReference>
<keyword evidence="1" id="KW-0479">Metal-binding</keyword>
<comment type="caution">
    <text evidence="5">The sequence shown here is derived from an EMBL/GenBank/DDBJ whole genome shotgun (WGS) entry which is preliminary data.</text>
</comment>
<dbReference type="PANTHER" id="PTHR47655:SF2">
    <property type="entry name" value="QUINIC ACID UTILIZATION ACTIVATOR"/>
    <property type="match status" value="1"/>
</dbReference>
<dbReference type="SMART" id="SM00066">
    <property type="entry name" value="GAL4"/>
    <property type="match status" value="1"/>
</dbReference>
<feature type="compositionally biased region" description="Polar residues" evidence="3">
    <location>
        <begin position="176"/>
        <end position="191"/>
    </location>
</feature>